<comment type="caution">
    <text evidence="1">The sequence shown here is derived from an EMBL/GenBank/DDBJ whole genome shotgun (WGS) entry which is preliminary data.</text>
</comment>
<dbReference type="Proteomes" id="UP001162992">
    <property type="component" value="Chromosome 14"/>
</dbReference>
<accession>A0ACC2BQA5</accession>
<keyword evidence="2" id="KW-1185">Reference proteome</keyword>
<name>A0ACC2BQA5_DIPCM</name>
<reference evidence="2" key="1">
    <citation type="journal article" date="2024" name="Proc. Natl. Acad. Sci. U.S.A.">
        <title>Extraordinary preservation of gene collinearity over three hundred million years revealed in homosporous lycophytes.</title>
        <authorList>
            <person name="Li C."/>
            <person name="Wickell D."/>
            <person name="Kuo L.Y."/>
            <person name="Chen X."/>
            <person name="Nie B."/>
            <person name="Liao X."/>
            <person name="Peng D."/>
            <person name="Ji J."/>
            <person name="Jenkins J."/>
            <person name="Williams M."/>
            <person name="Shu S."/>
            <person name="Plott C."/>
            <person name="Barry K."/>
            <person name="Rajasekar S."/>
            <person name="Grimwood J."/>
            <person name="Han X."/>
            <person name="Sun S."/>
            <person name="Hou Z."/>
            <person name="He W."/>
            <person name="Dai G."/>
            <person name="Sun C."/>
            <person name="Schmutz J."/>
            <person name="Leebens-Mack J.H."/>
            <person name="Li F.W."/>
            <person name="Wang L."/>
        </authorList>
    </citation>
    <scope>NUCLEOTIDE SEQUENCE [LARGE SCALE GENOMIC DNA]</scope>
    <source>
        <strain evidence="2">cv. PW_Plant_1</strain>
    </source>
</reference>
<evidence type="ECO:0000313" key="1">
    <source>
        <dbReference type="EMBL" id="KAJ7531921.1"/>
    </source>
</evidence>
<protein>
    <submittedName>
        <fullName evidence="1">Uncharacterized protein</fullName>
    </submittedName>
</protein>
<organism evidence="1 2">
    <name type="scientific">Diphasiastrum complanatum</name>
    <name type="common">Issler's clubmoss</name>
    <name type="synonym">Lycopodium complanatum</name>
    <dbReference type="NCBI Taxonomy" id="34168"/>
    <lineage>
        <taxon>Eukaryota</taxon>
        <taxon>Viridiplantae</taxon>
        <taxon>Streptophyta</taxon>
        <taxon>Embryophyta</taxon>
        <taxon>Tracheophyta</taxon>
        <taxon>Lycopodiopsida</taxon>
        <taxon>Lycopodiales</taxon>
        <taxon>Lycopodiaceae</taxon>
        <taxon>Lycopodioideae</taxon>
        <taxon>Diphasiastrum</taxon>
    </lineage>
</organism>
<proteinExistence type="predicted"/>
<sequence>MPPYGVHNPLAILEHVSEQTSLEEPNVKLNGESAYTVDDFKPIATLGHGDMGTVFLALLGSKNECFAMKVMKKDVVTARNNWQRVETEREILALLDHPFLPSLFANFESEKHIYLVTKYCSGGDLNILRQKQPDKKFSEAAIKFYAAEVLSALEYLHMRGIIYRDLKPENILVQDDGHIILTDFDLSLIAANRPVIKRIEKASTKPGYFSSLFAGCSGGRRSSGKHDSRKTVAAKVFPLLEYNSKKKSKNSNADIRSRSFVGTEEYVAPEVVWGTGHGYPVDWWTFGVLLYELFYGRTPFRGSNRKETFFRILSKEPELPGPWSPLKDLIIRLLIKEPENRLGSNRGADEIKQHMFFQGVQWDSLQLVSRPPVVPSPFCVEDLVKEDKELVIDDHIRQKPLLKKNESAQQEKASPSVSKPPSARAPSGIEQSTKSPFFRNSMEKINTSEERHDTVREDLIENGGNSEIIRRSGSATFAISTIDMNDSQAKDSSLTRTVSSAGCHLPTSGQADDSCSVSKGYRNSCHSSDGTSEAGHSLLSLECNAADSEHEPSSKTTSFEKLTDEVESMKLDLNSRLFADRVLETTSIAMRDSIAKGKRIVSDAMLAESFVEEVTKSGGAIFEEF</sequence>
<gene>
    <name evidence="1" type="ORF">O6H91_14G064800</name>
</gene>
<dbReference type="EMBL" id="CM055105">
    <property type="protein sequence ID" value="KAJ7531921.1"/>
    <property type="molecule type" value="Genomic_DNA"/>
</dbReference>
<evidence type="ECO:0000313" key="2">
    <source>
        <dbReference type="Proteomes" id="UP001162992"/>
    </source>
</evidence>